<evidence type="ECO:0000256" key="1">
    <source>
        <dbReference type="SAM" id="MobiDB-lite"/>
    </source>
</evidence>
<accession>A0AAW1LWP7</accession>
<evidence type="ECO:0000313" key="3">
    <source>
        <dbReference type="Proteomes" id="UP001458880"/>
    </source>
</evidence>
<comment type="caution">
    <text evidence="2">The sequence shown here is derived from an EMBL/GenBank/DDBJ whole genome shotgun (WGS) entry which is preliminary data.</text>
</comment>
<protein>
    <submittedName>
        <fullName evidence="2">Uncharacterized protein</fullName>
    </submittedName>
</protein>
<evidence type="ECO:0000313" key="2">
    <source>
        <dbReference type="EMBL" id="KAK9738486.1"/>
    </source>
</evidence>
<dbReference type="Proteomes" id="UP001458880">
    <property type="component" value="Unassembled WGS sequence"/>
</dbReference>
<organism evidence="2 3">
    <name type="scientific">Popillia japonica</name>
    <name type="common">Japanese beetle</name>
    <dbReference type="NCBI Taxonomy" id="7064"/>
    <lineage>
        <taxon>Eukaryota</taxon>
        <taxon>Metazoa</taxon>
        <taxon>Ecdysozoa</taxon>
        <taxon>Arthropoda</taxon>
        <taxon>Hexapoda</taxon>
        <taxon>Insecta</taxon>
        <taxon>Pterygota</taxon>
        <taxon>Neoptera</taxon>
        <taxon>Endopterygota</taxon>
        <taxon>Coleoptera</taxon>
        <taxon>Polyphaga</taxon>
        <taxon>Scarabaeiformia</taxon>
        <taxon>Scarabaeidae</taxon>
        <taxon>Rutelinae</taxon>
        <taxon>Popillia</taxon>
    </lineage>
</organism>
<keyword evidence="3" id="KW-1185">Reference proteome</keyword>
<feature type="compositionally biased region" description="Basic and acidic residues" evidence="1">
    <location>
        <begin position="18"/>
        <end position="33"/>
    </location>
</feature>
<dbReference type="EMBL" id="JASPKY010000086">
    <property type="protein sequence ID" value="KAK9738486.1"/>
    <property type="molecule type" value="Genomic_DNA"/>
</dbReference>
<sequence length="152" mass="17105">MKVEHPTVYAWITGTRIPPKDNRSKQSMERSKSENYLTHMLKRHEHNDPLLSSSSGSKHSSTSKKESKPKFGSSASHSSKSGAGRGQSLHSKPDKKPFPISSKKVDHKYRPVSKTSNQKHNLNDSFDRKTVKKSDLNTNVASQKHDKQLDNV</sequence>
<feature type="region of interest" description="Disordered" evidence="1">
    <location>
        <begin position="1"/>
        <end position="152"/>
    </location>
</feature>
<dbReference type="AlphaFoldDB" id="A0AAW1LWP7"/>
<reference evidence="2 3" key="1">
    <citation type="journal article" date="2024" name="BMC Genomics">
        <title>De novo assembly and annotation of Popillia japonica's genome with initial clues to its potential as an invasive pest.</title>
        <authorList>
            <person name="Cucini C."/>
            <person name="Boschi S."/>
            <person name="Funari R."/>
            <person name="Cardaioli E."/>
            <person name="Iannotti N."/>
            <person name="Marturano G."/>
            <person name="Paoli F."/>
            <person name="Bruttini M."/>
            <person name="Carapelli A."/>
            <person name="Frati F."/>
            <person name="Nardi F."/>
        </authorList>
    </citation>
    <scope>NUCLEOTIDE SEQUENCE [LARGE SCALE GENOMIC DNA]</scope>
    <source>
        <strain evidence="2">DMR45628</strain>
    </source>
</reference>
<proteinExistence type="predicted"/>
<feature type="compositionally biased region" description="Low complexity" evidence="1">
    <location>
        <begin position="70"/>
        <end position="82"/>
    </location>
</feature>
<name>A0AAW1LWP7_POPJA</name>
<gene>
    <name evidence="2" type="ORF">QE152_g9820</name>
</gene>
<feature type="compositionally biased region" description="Basic and acidic residues" evidence="1">
    <location>
        <begin position="143"/>
        <end position="152"/>
    </location>
</feature>
<feature type="compositionally biased region" description="Basic and acidic residues" evidence="1">
    <location>
        <begin position="121"/>
        <end position="135"/>
    </location>
</feature>